<comment type="caution">
    <text evidence="9">The sequence shown here is derived from an EMBL/GenBank/DDBJ whole genome shotgun (WGS) entry which is preliminary data.</text>
</comment>
<dbReference type="PANTHER" id="PTHR11922:SF2">
    <property type="entry name" value="GMP SYNTHASE [GLUTAMINE-HYDROLYZING]"/>
    <property type="match status" value="1"/>
</dbReference>
<gene>
    <name evidence="9" type="ORF">S01H4_43691</name>
</gene>
<evidence type="ECO:0000256" key="7">
    <source>
        <dbReference type="ARBA" id="ARBA00022840"/>
    </source>
</evidence>
<dbReference type="InterPro" id="IPR001674">
    <property type="entry name" value="GMP_synth_C"/>
</dbReference>
<dbReference type="FunFam" id="3.30.300.10:FF:000002">
    <property type="entry name" value="GMP synthase [glutamine-hydrolyzing]"/>
    <property type="match status" value="1"/>
</dbReference>
<dbReference type="SUPFAM" id="SSF52402">
    <property type="entry name" value="Adenine nucleotide alpha hydrolases-like"/>
    <property type="match status" value="1"/>
</dbReference>
<evidence type="ECO:0000259" key="8">
    <source>
        <dbReference type="PROSITE" id="PS51553"/>
    </source>
</evidence>
<dbReference type="Pfam" id="PF00958">
    <property type="entry name" value="GMP_synt_C"/>
    <property type="match status" value="1"/>
</dbReference>
<dbReference type="CDD" id="cd01997">
    <property type="entry name" value="GMP_synthase_C"/>
    <property type="match status" value="1"/>
</dbReference>
<keyword evidence="7" id="KW-0067">ATP-binding</keyword>
<reference evidence="9" key="1">
    <citation type="journal article" date="2014" name="Front. Microbiol.">
        <title>High frequency of phylogenetically diverse reductive dehalogenase-homologous genes in deep subseafloor sedimentary metagenomes.</title>
        <authorList>
            <person name="Kawai M."/>
            <person name="Futagami T."/>
            <person name="Toyoda A."/>
            <person name="Takaki Y."/>
            <person name="Nishi S."/>
            <person name="Hori S."/>
            <person name="Arai W."/>
            <person name="Tsubouchi T."/>
            <person name="Morono Y."/>
            <person name="Uchiyama I."/>
            <person name="Ito T."/>
            <person name="Fujiyama A."/>
            <person name="Inagaki F."/>
            <person name="Takami H."/>
        </authorList>
    </citation>
    <scope>NUCLEOTIDE SEQUENCE</scope>
    <source>
        <strain evidence="9">Expedition CK06-06</strain>
    </source>
</reference>
<sequence length="201" mass="22329">EKLGGAEFLAQGTIYPDVIESNPVKGPSSSIKSHHNVGGLPEGLKFRLVEPLRELFKDEVRALGLELGVDKDFIFQHPFPGPGLAVRIVGEVTRERLRIIRDADDIILQEIRAAGIYQDLWQAFAVLLPVRSVGVMGDKRTYQRVVVIRLVQSIDGMTANWFPADSKVLSQISSRIVNEVDGVNRVVYDVTSKPPGTIEWE</sequence>
<keyword evidence="5" id="KW-0332">GMP biosynthesis</keyword>
<dbReference type="PANTHER" id="PTHR11922">
    <property type="entry name" value="GMP SYNTHASE-RELATED"/>
    <property type="match status" value="1"/>
</dbReference>
<dbReference type="EC" id="6.3.5.2" evidence="2"/>
<keyword evidence="4" id="KW-0547">Nucleotide-binding</keyword>
<dbReference type="Gene3D" id="3.30.300.10">
    <property type="match status" value="1"/>
</dbReference>
<dbReference type="SUPFAM" id="SSF54810">
    <property type="entry name" value="GMP synthetase C-terminal dimerisation domain"/>
    <property type="match status" value="1"/>
</dbReference>
<evidence type="ECO:0000256" key="3">
    <source>
        <dbReference type="ARBA" id="ARBA00022598"/>
    </source>
</evidence>
<dbReference type="Gene3D" id="3.40.50.620">
    <property type="entry name" value="HUPs"/>
    <property type="match status" value="1"/>
</dbReference>
<keyword evidence="6" id="KW-0658">Purine biosynthesis</keyword>
<dbReference type="PROSITE" id="PS51553">
    <property type="entry name" value="GMPS_ATP_PPASE"/>
    <property type="match status" value="1"/>
</dbReference>
<dbReference type="GO" id="GO:0005524">
    <property type="term" value="F:ATP binding"/>
    <property type="evidence" value="ECO:0007669"/>
    <property type="project" value="UniProtKB-KW"/>
</dbReference>
<evidence type="ECO:0000256" key="4">
    <source>
        <dbReference type="ARBA" id="ARBA00022741"/>
    </source>
</evidence>
<accession>X1CY03</accession>
<evidence type="ECO:0000313" key="9">
    <source>
        <dbReference type="EMBL" id="GAH00915.1"/>
    </source>
</evidence>
<dbReference type="UniPathway" id="UPA00189">
    <property type="reaction ID" value="UER00296"/>
</dbReference>
<proteinExistence type="predicted"/>
<evidence type="ECO:0000256" key="6">
    <source>
        <dbReference type="ARBA" id="ARBA00022755"/>
    </source>
</evidence>
<dbReference type="AlphaFoldDB" id="X1CY03"/>
<evidence type="ECO:0000256" key="5">
    <source>
        <dbReference type="ARBA" id="ARBA00022749"/>
    </source>
</evidence>
<organism evidence="9">
    <name type="scientific">marine sediment metagenome</name>
    <dbReference type="NCBI Taxonomy" id="412755"/>
    <lineage>
        <taxon>unclassified sequences</taxon>
        <taxon>metagenomes</taxon>
        <taxon>ecological metagenomes</taxon>
    </lineage>
</organism>
<dbReference type="GO" id="GO:0003921">
    <property type="term" value="F:GMP synthase activity"/>
    <property type="evidence" value="ECO:0007669"/>
    <property type="project" value="InterPro"/>
</dbReference>
<feature type="non-terminal residue" evidence="9">
    <location>
        <position position="1"/>
    </location>
</feature>
<dbReference type="InterPro" id="IPR014729">
    <property type="entry name" value="Rossmann-like_a/b/a_fold"/>
</dbReference>
<name>X1CY03_9ZZZZ</name>
<evidence type="ECO:0000256" key="2">
    <source>
        <dbReference type="ARBA" id="ARBA00012746"/>
    </source>
</evidence>
<comment type="pathway">
    <text evidence="1">Purine metabolism; GMP biosynthesis; GMP from XMP (L-Gln route): step 1/1.</text>
</comment>
<feature type="domain" description="GMPS ATP-PPase" evidence="8">
    <location>
        <begin position="1"/>
        <end position="76"/>
    </location>
</feature>
<dbReference type="GO" id="GO:0005829">
    <property type="term" value="C:cytosol"/>
    <property type="evidence" value="ECO:0007669"/>
    <property type="project" value="TreeGrafter"/>
</dbReference>
<evidence type="ECO:0000256" key="1">
    <source>
        <dbReference type="ARBA" id="ARBA00005153"/>
    </source>
</evidence>
<dbReference type="InterPro" id="IPR025777">
    <property type="entry name" value="GMPS_ATP_PPase_dom"/>
</dbReference>
<keyword evidence="3" id="KW-0436">Ligase</keyword>
<dbReference type="EMBL" id="BART01024127">
    <property type="protein sequence ID" value="GAH00915.1"/>
    <property type="molecule type" value="Genomic_DNA"/>
</dbReference>
<protein>
    <recommendedName>
        <fullName evidence="2">GMP synthase (glutamine-hydrolyzing)</fullName>
        <ecNumber evidence="2">6.3.5.2</ecNumber>
    </recommendedName>
</protein>